<evidence type="ECO:0000259" key="1">
    <source>
        <dbReference type="Pfam" id="PF13676"/>
    </source>
</evidence>
<dbReference type="Proteomes" id="UP000516148">
    <property type="component" value="Chromosome"/>
</dbReference>
<dbReference type="GO" id="GO:0007165">
    <property type="term" value="P:signal transduction"/>
    <property type="evidence" value="ECO:0007669"/>
    <property type="project" value="InterPro"/>
</dbReference>
<evidence type="ECO:0000313" key="2">
    <source>
        <dbReference type="EMBL" id="QNQ10846.1"/>
    </source>
</evidence>
<evidence type="ECO:0000313" key="3">
    <source>
        <dbReference type="Proteomes" id="UP000516148"/>
    </source>
</evidence>
<dbReference type="KEGG" id="spap:H3Z74_06575"/>
<reference evidence="2 3" key="1">
    <citation type="submission" date="2020-09" db="EMBL/GenBank/DDBJ databases">
        <title>Sphingomonas sp., a new species isolated from pork steak.</title>
        <authorList>
            <person name="Heidler von Heilborn D."/>
        </authorList>
    </citation>
    <scope>NUCLEOTIDE SEQUENCE [LARGE SCALE GENOMIC DNA]</scope>
    <source>
        <strain evidence="3">S8-3T</strain>
    </source>
</reference>
<dbReference type="AlphaFoldDB" id="A0A7H0LME3"/>
<accession>A0A7H0LME3</accession>
<dbReference type="RefSeq" id="WP_187763136.1">
    <property type="nucleotide sequence ID" value="NZ_CP061038.1"/>
</dbReference>
<sequence length="526" mass="57156">MHRRRASRRDSNPTLNVERISLRRGSALPLRDSCAGDGPSISVIARISGSTIAISYIASMANHEHPTINDFLARLYTIRDDAGARAKAEANAISTRNAARGLLRSGATLKAMAELIEKEFDAALSEMLATLRHIKSVPDIDYQACRDQAFLRARDLLPVLRGAAELDKWIDMMGRGTAGDVINKRVEALLPKIDYRFRQFDVGLDQVGVAKAEPASPAASAASRGLPADPPVAAQIEHDLRPYQVALSFAGEQREYVRDVARALAARHVAVFYDEFEANTLWGKDGAEHFHQIYSRGTQYVVMFISAEYVAKAWTRQERRSAISRQMKDEAEYILPVRFDDTAVPGLPDTIQYLSAGRYTPAALAVEIANKVGVGPTSGKASDVPPPTSGAMSGEVTFDYGAFNGRYVIGTDATAFETQWSKGSETSIHLYNDPQSIHGIAVARGATAIEQITDASAYDFTSRSRTLQTGEIAVLRNTNGFFAAVQILGVDDDTRGAPSDALTMRYLILPGGEHDFSARIGAATMA</sequence>
<dbReference type="EMBL" id="CP061038">
    <property type="protein sequence ID" value="QNQ10846.1"/>
    <property type="molecule type" value="Genomic_DNA"/>
</dbReference>
<organism evidence="2 3">
    <name type="scientific">Sphingomonas alpina</name>
    <dbReference type="NCBI Taxonomy" id="653931"/>
    <lineage>
        <taxon>Bacteria</taxon>
        <taxon>Pseudomonadati</taxon>
        <taxon>Pseudomonadota</taxon>
        <taxon>Alphaproteobacteria</taxon>
        <taxon>Sphingomonadales</taxon>
        <taxon>Sphingomonadaceae</taxon>
        <taxon>Sphingomonas</taxon>
    </lineage>
</organism>
<dbReference type="Gene3D" id="3.40.50.10140">
    <property type="entry name" value="Toll/interleukin-1 receptor homology (TIR) domain"/>
    <property type="match status" value="1"/>
</dbReference>
<name>A0A7H0LME3_9SPHN</name>
<keyword evidence="3" id="KW-1185">Reference proteome</keyword>
<dbReference type="SUPFAM" id="SSF52200">
    <property type="entry name" value="Toll/Interleukin receptor TIR domain"/>
    <property type="match status" value="1"/>
</dbReference>
<dbReference type="Pfam" id="PF13676">
    <property type="entry name" value="TIR_2"/>
    <property type="match status" value="1"/>
</dbReference>
<proteinExistence type="predicted"/>
<protein>
    <submittedName>
        <fullName evidence="2">TIR domain-containing protein</fullName>
    </submittedName>
</protein>
<dbReference type="InterPro" id="IPR035897">
    <property type="entry name" value="Toll_tir_struct_dom_sf"/>
</dbReference>
<dbReference type="InterPro" id="IPR000157">
    <property type="entry name" value="TIR_dom"/>
</dbReference>
<gene>
    <name evidence="2" type="ORF">H3Z74_06575</name>
</gene>
<feature type="domain" description="TIR" evidence="1">
    <location>
        <begin position="245"/>
        <end position="357"/>
    </location>
</feature>